<name>A0A1M5B4Y8_9FLAO</name>
<dbReference type="OrthoDB" id="8605367at2"/>
<protein>
    <recommendedName>
        <fullName evidence="3">Lipoprotein</fullName>
    </recommendedName>
</protein>
<dbReference type="EMBL" id="FQUT01000004">
    <property type="protein sequence ID" value="SHF37574.1"/>
    <property type="molecule type" value="Genomic_DNA"/>
</dbReference>
<dbReference type="Proteomes" id="UP000184518">
    <property type="component" value="Unassembled WGS sequence"/>
</dbReference>
<dbReference type="PROSITE" id="PS51257">
    <property type="entry name" value="PROKAR_LIPOPROTEIN"/>
    <property type="match status" value="1"/>
</dbReference>
<evidence type="ECO:0000313" key="1">
    <source>
        <dbReference type="EMBL" id="SHF37574.1"/>
    </source>
</evidence>
<dbReference type="AlphaFoldDB" id="A0A1M5B4Y8"/>
<keyword evidence="2" id="KW-1185">Reference proteome</keyword>
<sequence>MIKKSVAAFILLISIFSCKKEVSKTSEGKIKNDTISKAESKEDLFKPIDTACSSKNKTEDYITALQWYQQKTEKEIAQNSPEQNDKLYEDYIKIREKYTACLSESQSKVLEEYVNYYDSESNSYKFPENIKKLSAELKKGGLEFTEVGEGYTEIWSVPDHYFSVFKNKVTPDYNVYIEQLAKESEGLYSADAGLVISWKELGERTVFWENFIKKYPKSLLLSKVKEIYNNYLYDYLFGMDNTPTHEHSDGTIYDENREEFNRIIKKYPNSNVAKKSKELMSLFDAKVPDEEIHKRINIEREY</sequence>
<evidence type="ECO:0000313" key="2">
    <source>
        <dbReference type="Proteomes" id="UP000184518"/>
    </source>
</evidence>
<organism evidence="1 2">
    <name type="scientific">Chryseobacterium arachidis</name>
    <dbReference type="NCBI Taxonomy" id="1416778"/>
    <lineage>
        <taxon>Bacteria</taxon>
        <taxon>Pseudomonadati</taxon>
        <taxon>Bacteroidota</taxon>
        <taxon>Flavobacteriia</taxon>
        <taxon>Flavobacteriales</taxon>
        <taxon>Weeksellaceae</taxon>
        <taxon>Chryseobacterium group</taxon>
        <taxon>Chryseobacterium</taxon>
    </lineage>
</organism>
<dbReference type="STRING" id="1416778.SAMN05443633_10441"/>
<gene>
    <name evidence="1" type="ORF">SAMN05443633_10441</name>
</gene>
<accession>A0A1M5B4Y8</accession>
<proteinExistence type="predicted"/>
<dbReference type="RefSeq" id="WP_072955924.1">
    <property type="nucleotide sequence ID" value="NZ_FQUT01000004.1"/>
</dbReference>
<evidence type="ECO:0008006" key="3">
    <source>
        <dbReference type="Google" id="ProtNLM"/>
    </source>
</evidence>
<reference evidence="2" key="1">
    <citation type="submission" date="2016-11" db="EMBL/GenBank/DDBJ databases">
        <authorList>
            <person name="Varghese N."/>
            <person name="Submissions S."/>
        </authorList>
    </citation>
    <scope>NUCLEOTIDE SEQUENCE [LARGE SCALE GENOMIC DNA]</scope>
    <source>
        <strain evidence="2">DSM 27619</strain>
    </source>
</reference>